<evidence type="ECO:0000313" key="8">
    <source>
        <dbReference type="Proteomes" id="UP000708208"/>
    </source>
</evidence>
<dbReference type="PROSITE" id="PS51608">
    <property type="entry name" value="SAM_MT_UBIE"/>
    <property type="match status" value="1"/>
</dbReference>
<evidence type="ECO:0000256" key="1">
    <source>
        <dbReference type="ARBA" id="ARBA00022603"/>
    </source>
</evidence>
<comment type="caution">
    <text evidence="6">Lacks conserved residue(s) required for the propagation of feature annotation.</text>
</comment>
<gene>
    <name evidence="7" type="ORF">AFUS01_LOCUS8525</name>
</gene>
<comment type="catalytic activity">
    <reaction evidence="6">
        <text>a 2-methoxy-6-(all-trans-polyprenyl)benzene-1,4-diol + S-adenosyl-L-methionine = a 5-methoxy-2-methyl-3-(all-trans-polyprenyl)benzene-1,4-diol + S-adenosyl-L-homocysteine + H(+)</text>
        <dbReference type="Rhea" id="RHEA:28286"/>
        <dbReference type="Rhea" id="RHEA-COMP:10858"/>
        <dbReference type="Rhea" id="RHEA-COMP:10859"/>
        <dbReference type="ChEBI" id="CHEBI:15378"/>
        <dbReference type="ChEBI" id="CHEBI:57856"/>
        <dbReference type="ChEBI" id="CHEBI:59789"/>
        <dbReference type="ChEBI" id="CHEBI:84166"/>
        <dbReference type="ChEBI" id="CHEBI:84167"/>
        <dbReference type="EC" id="2.1.1.201"/>
    </reaction>
</comment>
<dbReference type="PANTHER" id="PTHR43591:SF24">
    <property type="entry name" value="2-METHOXY-6-POLYPRENYL-1,4-BENZOQUINOL METHYLASE, MITOCHONDRIAL"/>
    <property type="match status" value="1"/>
</dbReference>
<comment type="pathway">
    <text evidence="6">Cofactor biosynthesis; ubiquinone biosynthesis.</text>
</comment>
<dbReference type="OrthoDB" id="6329284at2759"/>
<evidence type="ECO:0000256" key="6">
    <source>
        <dbReference type="HAMAP-Rule" id="MF_03191"/>
    </source>
</evidence>
<dbReference type="NCBIfam" id="TIGR01934">
    <property type="entry name" value="MenG_MenH_UbiE"/>
    <property type="match status" value="1"/>
</dbReference>
<protein>
    <recommendedName>
        <fullName evidence="6">2-methoxy-6-polyprenyl-1,4-benzoquinol methylase, mitochondrial</fullName>
        <ecNumber evidence="6">2.1.1.201</ecNumber>
    </recommendedName>
    <alternativeName>
        <fullName evidence="6">Ubiquinone biosynthesis methyltransferase COQ5</fullName>
    </alternativeName>
</protein>
<dbReference type="FunFam" id="3.40.50.150:FF:000064">
    <property type="entry name" value="2-methoxy-6-polyprenyl-1,4-benzoquinol methylase, mitochondrial"/>
    <property type="match status" value="1"/>
</dbReference>
<dbReference type="GO" id="GO:0032259">
    <property type="term" value="P:methylation"/>
    <property type="evidence" value="ECO:0007669"/>
    <property type="project" value="UniProtKB-KW"/>
</dbReference>
<comment type="caution">
    <text evidence="7">The sequence shown here is derived from an EMBL/GenBank/DDBJ whole genome shotgun (WGS) entry which is preliminary data.</text>
</comment>
<dbReference type="InterPro" id="IPR004033">
    <property type="entry name" value="UbiE/COQ5_MeTrFase"/>
</dbReference>
<dbReference type="Proteomes" id="UP000708208">
    <property type="component" value="Unassembled WGS sequence"/>
</dbReference>
<evidence type="ECO:0000256" key="5">
    <source>
        <dbReference type="ARBA" id="ARBA00046387"/>
    </source>
</evidence>
<dbReference type="EC" id="2.1.1.201" evidence="6"/>
<comment type="function">
    <text evidence="6">Methyltransferase required for the conversion of 2-polyprenyl-6-methoxy-1,4-benzoquinol (DDMQH2) to 2-polyprenyl-3-methyl-6-methoxy-1,4-benzoquinol (DMQH2).</text>
</comment>
<evidence type="ECO:0000256" key="2">
    <source>
        <dbReference type="ARBA" id="ARBA00022679"/>
    </source>
</evidence>
<evidence type="ECO:0000256" key="3">
    <source>
        <dbReference type="ARBA" id="ARBA00022688"/>
    </source>
</evidence>
<dbReference type="EMBL" id="CAJVCH010059318">
    <property type="protein sequence ID" value="CAG7719187.1"/>
    <property type="molecule type" value="Genomic_DNA"/>
</dbReference>
<keyword evidence="6" id="KW-0496">Mitochondrion</keyword>
<dbReference type="Pfam" id="PF01209">
    <property type="entry name" value="Ubie_methyltran"/>
    <property type="match status" value="1"/>
</dbReference>
<keyword evidence="8" id="KW-1185">Reference proteome</keyword>
<dbReference type="GO" id="GO:0008425">
    <property type="term" value="F:2-methoxy-6-polyprenyl-1,4-benzoquinol methyltransferase activity"/>
    <property type="evidence" value="ECO:0007669"/>
    <property type="project" value="UniProtKB-UniRule"/>
</dbReference>
<dbReference type="HAMAP" id="MF_01813">
    <property type="entry name" value="MenG_UbiE_methyltr"/>
    <property type="match status" value="1"/>
</dbReference>
<comment type="subunit">
    <text evidence="5">Component of a multi-subunit COQ enzyme complex, composed of at least COQ3, COQ4, COQ5, COQ6, COQ7 and COQ9. Interacts with PYURF; the interaction is direct, stabilizes COQ5 protein and associates PYURF with COQ enzyme complex.</text>
</comment>
<feature type="binding site" evidence="6">
    <location>
        <position position="103"/>
    </location>
    <ligand>
        <name>S-adenosyl-L-methionine</name>
        <dbReference type="ChEBI" id="CHEBI:59789"/>
    </ligand>
</feature>
<sequence length="348" mass="39665">MFSRSVNIGLRLPTKKLGNCKFSTSGTIQSSYSSDKETHFGFETVSETQKAEKVKKVFETVASKYDLMNDMMSGGVHRVWKDIFINRLRPGRKTKLIDVAGGTGDIAFRFLQHKETLPNCSSPIRFTSPLDSIPSKRPENEVEAQYQALGNSSPEEENNRSVVVCDINDKMLEVGRTRSLSILTPDQLRRIDWKQGDAENLSDIPDNSFDAYTIAFGIRNCVHVDQVVREAYRILRPGGRFLCLEFSHVSNPALQWIYDQYSFQVIPVMGQVMVGDWDSYIYLVQSIRKFPKQEDFKYMIQQAGFRFVTYENLTFGVAAIHSGVKLYIGIQWSLTNWPIGFNLSRFTG</sequence>
<dbReference type="CDD" id="cd02440">
    <property type="entry name" value="AdoMet_MTases"/>
    <property type="match status" value="1"/>
</dbReference>
<proteinExistence type="inferred from homology"/>
<keyword evidence="4 6" id="KW-0949">S-adenosyl-L-methionine</keyword>
<keyword evidence="2 6" id="KW-0808">Transferase</keyword>
<organism evidence="7 8">
    <name type="scientific">Allacma fusca</name>
    <dbReference type="NCBI Taxonomy" id="39272"/>
    <lineage>
        <taxon>Eukaryota</taxon>
        <taxon>Metazoa</taxon>
        <taxon>Ecdysozoa</taxon>
        <taxon>Arthropoda</taxon>
        <taxon>Hexapoda</taxon>
        <taxon>Collembola</taxon>
        <taxon>Symphypleona</taxon>
        <taxon>Sminthuridae</taxon>
        <taxon>Allacma</taxon>
    </lineage>
</organism>
<dbReference type="GO" id="GO:0031314">
    <property type="term" value="C:extrinsic component of mitochondrial inner membrane"/>
    <property type="evidence" value="ECO:0007669"/>
    <property type="project" value="UniProtKB-UniRule"/>
</dbReference>
<feature type="binding site" evidence="6">
    <location>
        <position position="166"/>
    </location>
    <ligand>
        <name>S-adenosyl-L-methionine</name>
        <dbReference type="ChEBI" id="CHEBI:59789"/>
    </ligand>
</feature>
<dbReference type="InterPro" id="IPR023576">
    <property type="entry name" value="UbiE/COQ5_MeTrFase_CS"/>
</dbReference>
<dbReference type="UniPathway" id="UPA00232"/>
<keyword evidence="6" id="KW-0999">Mitochondrion inner membrane</keyword>
<evidence type="ECO:0000256" key="4">
    <source>
        <dbReference type="ARBA" id="ARBA00022691"/>
    </source>
</evidence>
<keyword evidence="3 6" id="KW-0831">Ubiquinone biosynthesis</keyword>
<name>A0A8J2JJ26_9HEXA</name>
<comment type="subcellular location">
    <subcellularLocation>
        <location evidence="6">Mitochondrion inner membrane</location>
        <topology evidence="6">Peripheral membrane protein</topology>
        <orientation evidence="6">Matrix side</orientation>
    </subcellularLocation>
</comment>
<keyword evidence="1 6" id="KW-0489">Methyltransferase</keyword>
<keyword evidence="6" id="KW-0472">Membrane</keyword>
<dbReference type="PROSITE" id="PS01183">
    <property type="entry name" value="UBIE_1"/>
    <property type="match status" value="1"/>
</dbReference>
<feature type="binding site" evidence="6">
    <location>
        <begin position="197"/>
        <end position="198"/>
    </location>
    <ligand>
        <name>S-adenosyl-L-methionine</name>
        <dbReference type="ChEBI" id="CHEBI:59789"/>
    </ligand>
</feature>
<dbReference type="PANTHER" id="PTHR43591">
    <property type="entry name" value="METHYLTRANSFERASE"/>
    <property type="match status" value="1"/>
</dbReference>
<comment type="similarity">
    <text evidence="6">Belongs to the class I-like SAM-binding methyltransferase superfamily. MenG/UbiE family.</text>
</comment>
<evidence type="ECO:0000313" key="7">
    <source>
        <dbReference type="EMBL" id="CAG7719187.1"/>
    </source>
</evidence>
<accession>A0A8J2JJ26</accession>
<reference evidence="7" key="1">
    <citation type="submission" date="2021-06" db="EMBL/GenBank/DDBJ databases">
        <authorList>
            <person name="Hodson N. C."/>
            <person name="Mongue J. A."/>
            <person name="Jaron S. K."/>
        </authorList>
    </citation>
    <scope>NUCLEOTIDE SEQUENCE</scope>
</reference>
<dbReference type="AlphaFoldDB" id="A0A8J2JJ26"/>